<dbReference type="Gene3D" id="3.90.1010.10">
    <property type="match status" value="1"/>
</dbReference>
<dbReference type="Proteomes" id="UP000777784">
    <property type="component" value="Unassembled WGS sequence"/>
</dbReference>
<name>A0A948RUN5_UNCEI</name>
<sequence>MDTELRELYQQVILDHHKHPRNHGGLKRCHRRADGYNPLCGDRIHVELALDGDGVGDRVEDVGFAGEGCAICTASASMMTECLKGKTTEEAVRLCKRFHDLVMGGAPAGKAENMGKLEVFSGVREFPMRVKCATLPWHTLQAALRDDNESENEAHAVSTK</sequence>
<evidence type="ECO:0000259" key="2">
    <source>
        <dbReference type="Pfam" id="PF01592"/>
    </source>
</evidence>
<protein>
    <submittedName>
        <fullName evidence="3">SUF system NifU family Fe-S cluster assembly protein</fullName>
    </submittedName>
</protein>
<dbReference type="FunFam" id="3.90.1010.10:FF:000002">
    <property type="entry name" value="Iron-sulfur cluster assembly scaffold protein NifU"/>
    <property type="match status" value="1"/>
</dbReference>
<dbReference type="GO" id="GO:0051536">
    <property type="term" value="F:iron-sulfur cluster binding"/>
    <property type="evidence" value="ECO:0007669"/>
    <property type="project" value="InterPro"/>
</dbReference>
<dbReference type="InterPro" id="IPR002871">
    <property type="entry name" value="NIF_FeS_clus_asmbl_NifU_N"/>
</dbReference>
<reference evidence="3" key="1">
    <citation type="submission" date="2021-05" db="EMBL/GenBank/DDBJ databases">
        <title>Energy efficiency and biological interactions define the core microbiome of deep oligotrophic groundwater.</title>
        <authorList>
            <person name="Mehrshad M."/>
            <person name="Lopez-Fernandez M."/>
            <person name="Bell E."/>
            <person name="Bernier-Latmani R."/>
            <person name="Bertilsson S."/>
            <person name="Dopson M."/>
        </authorList>
    </citation>
    <scope>NUCLEOTIDE SEQUENCE</scope>
    <source>
        <strain evidence="3">Modern_marine.mb.64</strain>
    </source>
</reference>
<evidence type="ECO:0000256" key="1">
    <source>
        <dbReference type="ARBA" id="ARBA00006420"/>
    </source>
</evidence>
<gene>
    <name evidence="3" type="ORF">KJ970_08010</name>
</gene>
<comment type="caution">
    <text evidence="3">The sequence shown here is derived from an EMBL/GenBank/DDBJ whole genome shotgun (WGS) entry which is preliminary data.</text>
</comment>
<dbReference type="Pfam" id="PF01592">
    <property type="entry name" value="NifU_N"/>
    <property type="match status" value="1"/>
</dbReference>
<evidence type="ECO:0000313" key="3">
    <source>
        <dbReference type="EMBL" id="MBU2690861.1"/>
    </source>
</evidence>
<dbReference type="PANTHER" id="PTHR10093">
    <property type="entry name" value="IRON-SULFUR CLUSTER ASSEMBLY ENZYME NIFU HOMOLOG"/>
    <property type="match status" value="1"/>
</dbReference>
<accession>A0A948RUN5</accession>
<dbReference type="AlphaFoldDB" id="A0A948RUN5"/>
<dbReference type="NCBIfam" id="TIGR01994">
    <property type="entry name" value="SUF_scaf_2"/>
    <property type="match status" value="1"/>
</dbReference>
<dbReference type="GO" id="GO:0016226">
    <property type="term" value="P:iron-sulfur cluster assembly"/>
    <property type="evidence" value="ECO:0007669"/>
    <property type="project" value="InterPro"/>
</dbReference>
<comment type="similarity">
    <text evidence="1">Belongs to the NifU family.</text>
</comment>
<dbReference type="EMBL" id="JAHJDP010000038">
    <property type="protein sequence ID" value="MBU2690861.1"/>
    <property type="molecule type" value="Genomic_DNA"/>
</dbReference>
<dbReference type="CDD" id="cd06664">
    <property type="entry name" value="IscU_like"/>
    <property type="match status" value="1"/>
</dbReference>
<organism evidence="3 4">
    <name type="scientific">Eiseniibacteriota bacterium</name>
    <dbReference type="NCBI Taxonomy" id="2212470"/>
    <lineage>
        <taxon>Bacteria</taxon>
        <taxon>Candidatus Eiseniibacteriota</taxon>
    </lineage>
</organism>
<feature type="domain" description="NIF system FeS cluster assembly NifU N-terminal" evidence="2">
    <location>
        <begin position="9"/>
        <end position="132"/>
    </location>
</feature>
<dbReference type="GO" id="GO:0005506">
    <property type="term" value="F:iron ion binding"/>
    <property type="evidence" value="ECO:0007669"/>
    <property type="project" value="InterPro"/>
</dbReference>
<proteinExistence type="inferred from homology"/>
<dbReference type="SUPFAM" id="SSF82649">
    <property type="entry name" value="SufE/NifU"/>
    <property type="match status" value="1"/>
</dbReference>
<evidence type="ECO:0000313" key="4">
    <source>
        <dbReference type="Proteomes" id="UP000777784"/>
    </source>
</evidence>